<feature type="transmembrane region" description="Helical" evidence="1">
    <location>
        <begin position="12"/>
        <end position="33"/>
    </location>
</feature>
<keyword evidence="1" id="KW-0472">Membrane</keyword>
<dbReference type="AlphaFoldDB" id="A0A1X6NFZ1"/>
<evidence type="ECO:0008006" key="4">
    <source>
        <dbReference type="Google" id="ProtNLM"/>
    </source>
</evidence>
<reference evidence="2 3" key="1">
    <citation type="submission" date="2017-04" db="EMBL/GenBank/DDBJ databases">
        <title>Genome Sequence of the Model Brown-Rot Fungus Postia placenta SB12.</title>
        <authorList>
            <consortium name="DOE Joint Genome Institute"/>
            <person name="Gaskell J."/>
            <person name="Kersten P."/>
            <person name="Larrondo L.F."/>
            <person name="Canessa P."/>
            <person name="Martinez D."/>
            <person name="Hibbett D."/>
            <person name="Schmoll M."/>
            <person name="Kubicek C.P."/>
            <person name="Martinez A.T."/>
            <person name="Yadav J."/>
            <person name="Master E."/>
            <person name="Magnuson J.K."/>
            <person name="James T."/>
            <person name="Yaver D."/>
            <person name="Berka R."/>
            <person name="Labutti K."/>
            <person name="Lipzen A."/>
            <person name="Aerts A."/>
            <person name="Barry K."/>
            <person name="Henrissat B."/>
            <person name="Blanchette R."/>
            <person name="Grigoriev I."/>
            <person name="Cullen D."/>
        </authorList>
    </citation>
    <scope>NUCLEOTIDE SEQUENCE [LARGE SCALE GENOMIC DNA]</scope>
    <source>
        <strain evidence="2 3">MAD-698-R-SB12</strain>
    </source>
</reference>
<feature type="transmembrane region" description="Helical" evidence="1">
    <location>
        <begin position="53"/>
        <end position="73"/>
    </location>
</feature>
<dbReference type="RefSeq" id="XP_024344338.1">
    <property type="nucleotide sequence ID" value="XM_024488420.1"/>
</dbReference>
<keyword evidence="3" id="KW-1185">Reference proteome</keyword>
<protein>
    <recommendedName>
        <fullName evidence="4">EamA domain-containing protein</fullName>
    </recommendedName>
</protein>
<gene>
    <name evidence="2" type="ORF">POSPLADRAFT_1176407</name>
</gene>
<feature type="transmembrane region" description="Helical" evidence="1">
    <location>
        <begin position="292"/>
        <end position="313"/>
    </location>
</feature>
<dbReference type="PANTHER" id="PTHR19346:SF4">
    <property type="entry name" value="SUGAR PHOSPHATE TRANSPORTER DOMAIN-CONTAINING PROTEIN"/>
    <property type="match status" value="1"/>
</dbReference>
<feature type="transmembrane region" description="Helical" evidence="1">
    <location>
        <begin position="116"/>
        <end position="138"/>
    </location>
</feature>
<dbReference type="EMBL" id="KZ110591">
    <property type="protein sequence ID" value="OSX67544.1"/>
    <property type="molecule type" value="Genomic_DNA"/>
</dbReference>
<feature type="transmembrane region" description="Helical" evidence="1">
    <location>
        <begin position="366"/>
        <end position="385"/>
    </location>
</feature>
<dbReference type="PANTHER" id="PTHR19346">
    <property type="entry name" value="SUGAR PHOSPHATE TRANSPORTER DOMAIN-CONTAINING PROTEIN"/>
    <property type="match status" value="1"/>
</dbReference>
<dbReference type="STRING" id="670580.A0A1X6NFZ1"/>
<dbReference type="Proteomes" id="UP000194127">
    <property type="component" value="Unassembled WGS sequence"/>
</dbReference>
<dbReference type="InterPro" id="IPR026505">
    <property type="entry name" value="Solute_c_fam_35_mem_F3/F4"/>
</dbReference>
<proteinExistence type="predicted"/>
<evidence type="ECO:0000256" key="1">
    <source>
        <dbReference type="SAM" id="Phobius"/>
    </source>
</evidence>
<keyword evidence="1" id="KW-1133">Transmembrane helix</keyword>
<organism evidence="2 3">
    <name type="scientific">Postia placenta MAD-698-R-SB12</name>
    <dbReference type="NCBI Taxonomy" id="670580"/>
    <lineage>
        <taxon>Eukaryota</taxon>
        <taxon>Fungi</taxon>
        <taxon>Dikarya</taxon>
        <taxon>Basidiomycota</taxon>
        <taxon>Agaricomycotina</taxon>
        <taxon>Agaricomycetes</taxon>
        <taxon>Polyporales</taxon>
        <taxon>Adustoporiaceae</taxon>
        <taxon>Rhodonia</taxon>
    </lineage>
</organism>
<feature type="transmembrane region" description="Helical" evidence="1">
    <location>
        <begin position="144"/>
        <end position="162"/>
    </location>
</feature>
<feature type="transmembrane region" description="Helical" evidence="1">
    <location>
        <begin position="391"/>
        <end position="409"/>
    </location>
</feature>
<accession>A0A1X6NFZ1</accession>
<sequence length="416" mass="44994">MTSQSAGTHRGLVVHLGGKSAVTLFVLSLIAFVVETQLTQYVQVDLGYRQPFLIFYIVHASFAIILPLHFVFLRLTTKIPLRAYWAGLVHALQQHLHPSSSALQAASFPKWQFVRFLLLLTAGANLPGLLWFMAVSLAPITDVTALWNTNAFFAYILSVKLFKLKWEPRRLAAVILSIVGATAVVYGGSGTSPDKGESASMPNKLERAPEPSASAPLIGDLLTLSASILYGAYQVLYKIYAALPNDPEVLDTENEAYAPLTSPYDELSEEESSFAETELPEAALLHPPPFGLYPNMLTSAIGVCTFLVLWIPIPFLQFFGVARLALPTTARQALVIAGIALSGVVFNAGFMASILLGFWGPIVTSVGSLLTIVMVFISDIVFGGAVDTITAWSLVGSGIIVAAFAVLAYDMMMRRH</sequence>
<feature type="transmembrane region" description="Helical" evidence="1">
    <location>
        <begin position="333"/>
        <end position="359"/>
    </location>
</feature>
<name>A0A1X6NFZ1_9APHY</name>
<dbReference type="OrthoDB" id="10062838at2759"/>
<feature type="transmembrane region" description="Helical" evidence="1">
    <location>
        <begin position="171"/>
        <end position="193"/>
    </location>
</feature>
<evidence type="ECO:0000313" key="3">
    <source>
        <dbReference type="Proteomes" id="UP000194127"/>
    </source>
</evidence>
<dbReference type="GeneID" id="36333369"/>
<evidence type="ECO:0000313" key="2">
    <source>
        <dbReference type="EMBL" id="OSX67544.1"/>
    </source>
</evidence>
<keyword evidence="1" id="KW-0812">Transmembrane</keyword>